<dbReference type="EMBL" id="KV744990">
    <property type="protein sequence ID" value="OCK79745.1"/>
    <property type="molecule type" value="Genomic_DNA"/>
</dbReference>
<feature type="compositionally biased region" description="Polar residues" evidence="6">
    <location>
        <begin position="782"/>
        <end position="797"/>
    </location>
</feature>
<dbReference type="GO" id="GO:0005874">
    <property type="term" value="C:microtubule"/>
    <property type="evidence" value="ECO:0007669"/>
    <property type="project" value="UniProtKB-KW"/>
</dbReference>
<evidence type="ECO:0000256" key="5">
    <source>
        <dbReference type="RuleBase" id="RU363050"/>
    </source>
</evidence>
<dbReference type="InterPro" id="IPR040457">
    <property type="entry name" value="GCP_C"/>
</dbReference>
<feature type="domain" description="Gamma tubulin complex component C-terminal" evidence="7">
    <location>
        <begin position="552"/>
        <end position="885"/>
    </location>
</feature>
<evidence type="ECO:0000256" key="4">
    <source>
        <dbReference type="ARBA" id="ARBA00023212"/>
    </source>
</evidence>
<dbReference type="Pfam" id="PF04130">
    <property type="entry name" value="GCP_C_terminal"/>
    <property type="match status" value="1"/>
</dbReference>
<dbReference type="GO" id="GO:0051011">
    <property type="term" value="F:microtubule minus-end binding"/>
    <property type="evidence" value="ECO:0007669"/>
    <property type="project" value="TreeGrafter"/>
</dbReference>
<accession>A0A8E2JEJ6</accession>
<dbReference type="Proteomes" id="UP000250266">
    <property type="component" value="Unassembled WGS sequence"/>
</dbReference>
<keyword evidence="3 5" id="KW-0493">Microtubule</keyword>
<evidence type="ECO:0000256" key="3">
    <source>
        <dbReference type="ARBA" id="ARBA00022701"/>
    </source>
</evidence>
<dbReference type="PANTHER" id="PTHR19302">
    <property type="entry name" value="GAMMA TUBULIN COMPLEX PROTEIN"/>
    <property type="match status" value="1"/>
</dbReference>
<dbReference type="Gene3D" id="1.20.120.1900">
    <property type="entry name" value="Gamma-tubulin complex, C-terminal domain"/>
    <property type="match status" value="1"/>
</dbReference>
<feature type="compositionally biased region" description="Acidic residues" evidence="6">
    <location>
        <begin position="818"/>
        <end position="832"/>
    </location>
</feature>
<dbReference type="InterPro" id="IPR007259">
    <property type="entry name" value="GCP"/>
</dbReference>
<evidence type="ECO:0000259" key="8">
    <source>
        <dbReference type="Pfam" id="PF14609"/>
    </source>
</evidence>
<sequence length="893" mass="101018">MAQSARIGTLTDELIASITGFSHATNAQAFKHAKDLATKGLRAHHYARTNQFDVRAKLDGLDEKFRVLNRDDLADALLIRLKELDKISNKWTPESLCLLLQLSDRPVEVSNASDLELLKPLESPPPLTWAEIIADDPLDEEGIWENIDYAAESSEDEKSYRGRDKAAAANVTPPSRLDEEEVPIHAETYVVPVGNNSIAEIEKAQFWRQQSDMTESLPDPTHAVEVTELQAIRESLFMLAGLPTSLFVKDEHGGEFRSIQNFSLGHAITGTTNHLFSGLGSIGYKIYRTRQWTSKKPQTTLSQTFQAVVMKRISEFDRYLALLQQRYFAPEPAVPVSLLEIHNQVRQAAIPLLHLAALVDDVSIPLDENPFLHLETLFERTILAQMTGEDNVFQYLAKIFFDCLQTYLKPIRKWMESGELGGNEETFFVFMNDKSSETSSLWHDQFALRRNKSGVLYAPKVLHPVALKIFNTGKSIVFLKQLGIHREKPLSNQSEPRLDFEAVCGTSSTSLLAPFSELFDSAFEKWISSKYNLASQVLREQLFSECGLWRILNAFNHIYLAADGSLFQDFADAMFERLDRLGAGWNDRFLLTELAHGTFGAVLGASDAEKIVIRTSSPKQPGRTVKNLTVVFMDYMIPWSIMNIIQRSSIPIYQQAFSFLLQVYRAKYLLQNVDWKTNSTPGDHDLTQLSYKLRYRLIWFTDILRSYLAETVFAPSRTEMAALLANANDIDAMAEIHSNYINKLQDQCLLSKNLSPIHSAILSLLDLGILFSDVHAQKSRNSEGLKTGNMQSPQKNQEAQRKRFRNHRRSVVPVPESSSEDDDDGDDYDADAESFTSHEETFRESLARIQEQFDRLLPFVTIGLRSIGRASGEACWDTLAERLDWDRPGGSRS</sequence>
<dbReference type="InterPro" id="IPR032797">
    <property type="entry name" value="Mod21_N"/>
</dbReference>
<reference evidence="10 11" key="1">
    <citation type="journal article" date="2016" name="Nat. Commun.">
        <title>Ectomycorrhizal ecology is imprinted in the genome of the dominant symbiotic fungus Cenococcum geophilum.</title>
        <authorList>
            <consortium name="DOE Joint Genome Institute"/>
            <person name="Peter M."/>
            <person name="Kohler A."/>
            <person name="Ohm R.A."/>
            <person name="Kuo A."/>
            <person name="Krutzmann J."/>
            <person name="Morin E."/>
            <person name="Arend M."/>
            <person name="Barry K.W."/>
            <person name="Binder M."/>
            <person name="Choi C."/>
            <person name="Clum A."/>
            <person name="Copeland A."/>
            <person name="Grisel N."/>
            <person name="Haridas S."/>
            <person name="Kipfer T."/>
            <person name="LaButti K."/>
            <person name="Lindquist E."/>
            <person name="Lipzen A."/>
            <person name="Maire R."/>
            <person name="Meier B."/>
            <person name="Mihaltcheva S."/>
            <person name="Molinier V."/>
            <person name="Murat C."/>
            <person name="Poggeler S."/>
            <person name="Quandt C.A."/>
            <person name="Sperisen C."/>
            <person name="Tritt A."/>
            <person name="Tisserant E."/>
            <person name="Crous P.W."/>
            <person name="Henrissat B."/>
            <person name="Nehls U."/>
            <person name="Egli S."/>
            <person name="Spatafora J.W."/>
            <person name="Grigoriev I.V."/>
            <person name="Martin F.M."/>
        </authorList>
    </citation>
    <scope>NUCLEOTIDE SEQUENCE [LARGE SCALE GENOMIC DNA]</scope>
    <source>
        <strain evidence="10 11">CBS 459.81</strain>
    </source>
</reference>
<dbReference type="PANTHER" id="PTHR19302:SF33">
    <property type="entry name" value="GAMMA-TUBULIN COMPLEX COMPONENT 5"/>
    <property type="match status" value="1"/>
</dbReference>
<dbReference type="GO" id="GO:0000278">
    <property type="term" value="P:mitotic cell cycle"/>
    <property type="evidence" value="ECO:0007669"/>
    <property type="project" value="TreeGrafter"/>
</dbReference>
<evidence type="ECO:0000313" key="11">
    <source>
        <dbReference type="Proteomes" id="UP000250266"/>
    </source>
</evidence>
<keyword evidence="4 5" id="KW-0206">Cytoskeleton</keyword>
<dbReference type="GO" id="GO:0043015">
    <property type="term" value="F:gamma-tubulin binding"/>
    <property type="evidence" value="ECO:0007669"/>
    <property type="project" value="InterPro"/>
</dbReference>
<dbReference type="OrthoDB" id="66546at2759"/>
<dbReference type="GO" id="GO:0005816">
    <property type="term" value="C:spindle pole body"/>
    <property type="evidence" value="ECO:0007669"/>
    <property type="project" value="UniProtKB-ARBA"/>
</dbReference>
<feature type="domain" description="Gamma tubulin complex component protein N-terminal" evidence="9">
    <location>
        <begin position="232"/>
        <end position="545"/>
    </location>
</feature>
<feature type="region of interest" description="Disordered" evidence="6">
    <location>
        <begin position="154"/>
        <end position="176"/>
    </location>
</feature>
<dbReference type="CDD" id="cd22572">
    <property type="entry name" value="GCP5_NTD"/>
    <property type="match status" value="1"/>
</dbReference>
<dbReference type="AlphaFoldDB" id="A0A8E2JEJ6"/>
<organism evidence="10 11">
    <name type="scientific">Lepidopterella palustris CBS 459.81</name>
    <dbReference type="NCBI Taxonomy" id="1314670"/>
    <lineage>
        <taxon>Eukaryota</taxon>
        <taxon>Fungi</taxon>
        <taxon>Dikarya</taxon>
        <taxon>Ascomycota</taxon>
        <taxon>Pezizomycotina</taxon>
        <taxon>Dothideomycetes</taxon>
        <taxon>Pleosporomycetidae</taxon>
        <taxon>Mytilinidiales</taxon>
        <taxon>Argynnaceae</taxon>
        <taxon>Lepidopterella</taxon>
    </lineage>
</organism>
<protein>
    <recommendedName>
        <fullName evidence="5">Spindle pole body component</fullName>
    </recommendedName>
</protein>
<proteinExistence type="inferred from homology"/>
<evidence type="ECO:0000256" key="2">
    <source>
        <dbReference type="ARBA" id="ARBA00022490"/>
    </source>
</evidence>
<dbReference type="GO" id="GO:0000930">
    <property type="term" value="C:gamma-tubulin complex"/>
    <property type="evidence" value="ECO:0007669"/>
    <property type="project" value="UniProtKB-ARBA"/>
</dbReference>
<dbReference type="Pfam" id="PF14609">
    <property type="entry name" value="GCP5-Mod21_N"/>
    <property type="match status" value="1"/>
</dbReference>
<evidence type="ECO:0000256" key="6">
    <source>
        <dbReference type="SAM" id="MobiDB-lite"/>
    </source>
</evidence>
<dbReference type="GO" id="GO:0031122">
    <property type="term" value="P:cytoplasmic microtubule organization"/>
    <property type="evidence" value="ECO:0007669"/>
    <property type="project" value="TreeGrafter"/>
</dbReference>
<name>A0A8E2JEJ6_9PEZI</name>
<feature type="region of interest" description="Disordered" evidence="6">
    <location>
        <begin position="781"/>
        <end position="839"/>
    </location>
</feature>
<evidence type="ECO:0000256" key="1">
    <source>
        <dbReference type="ARBA" id="ARBA00010337"/>
    </source>
</evidence>
<evidence type="ECO:0000259" key="7">
    <source>
        <dbReference type="Pfam" id="PF04130"/>
    </source>
</evidence>
<dbReference type="GO" id="GO:0007020">
    <property type="term" value="P:microtubule nucleation"/>
    <property type="evidence" value="ECO:0007669"/>
    <property type="project" value="InterPro"/>
</dbReference>
<feature type="compositionally biased region" description="Basic and acidic residues" evidence="6">
    <location>
        <begin position="156"/>
        <end position="166"/>
    </location>
</feature>
<dbReference type="GO" id="GO:0051321">
    <property type="term" value="P:meiotic cell cycle"/>
    <property type="evidence" value="ECO:0007669"/>
    <property type="project" value="TreeGrafter"/>
</dbReference>
<keyword evidence="11" id="KW-1185">Reference proteome</keyword>
<feature type="domain" description="Gamma-Tubulin ring complex non-core subunit mod21 N-terminal" evidence="8">
    <location>
        <begin position="67"/>
        <end position="156"/>
    </location>
</feature>
<dbReference type="GO" id="GO:0051225">
    <property type="term" value="P:spindle assembly"/>
    <property type="evidence" value="ECO:0007669"/>
    <property type="project" value="TreeGrafter"/>
</dbReference>
<dbReference type="InterPro" id="IPR041470">
    <property type="entry name" value="GCP_N"/>
</dbReference>
<comment type="similarity">
    <text evidence="1 5">Belongs to the TUBGCP family.</text>
</comment>
<dbReference type="GO" id="GO:0000922">
    <property type="term" value="C:spindle pole"/>
    <property type="evidence" value="ECO:0007669"/>
    <property type="project" value="InterPro"/>
</dbReference>
<dbReference type="InterPro" id="IPR042241">
    <property type="entry name" value="GCP_C_sf"/>
</dbReference>
<dbReference type="InterPro" id="IPR059169">
    <property type="entry name" value="GCP5_N_ext"/>
</dbReference>
<evidence type="ECO:0000313" key="10">
    <source>
        <dbReference type="EMBL" id="OCK79745.1"/>
    </source>
</evidence>
<keyword evidence="2 5" id="KW-0963">Cytoplasm</keyword>
<evidence type="ECO:0000259" key="9">
    <source>
        <dbReference type="Pfam" id="PF17681"/>
    </source>
</evidence>
<comment type="subcellular location">
    <subcellularLocation>
        <location evidence="5">Cytoplasm</location>
        <location evidence="5">Cytoskeleton</location>
        <location evidence="5">Microtubule organizing center</location>
    </subcellularLocation>
</comment>
<dbReference type="Pfam" id="PF17681">
    <property type="entry name" value="GCP_N_terminal"/>
    <property type="match status" value="1"/>
</dbReference>
<gene>
    <name evidence="10" type="ORF">K432DRAFT_299180</name>
</gene>